<proteinExistence type="inferred from homology"/>
<dbReference type="CDD" id="cd18809">
    <property type="entry name" value="SF1_C_RecD"/>
    <property type="match status" value="1"/>
</dbReference>
<comment type="similarity">
    <text evidence="11">Belongs to the RecD family.</text>
</comment>
<dbReference type="Gene3D" id="1.10.10.1020">
    <property type="entry name" value="RecBCD complex, subunit RecD, N-terminal domain"/>
    <property type="match status" value="1"/>
</dbReference>
<evidence type="ECO:0000256" key="3">
    <source>
        <dbReference type="ARBA" id="ARBA00022763"/>
    </source>
</evidence>
<comment type="miscellaneous">
    <text evidence="11">In the RecBCD complex, RecB has a slow 3'-5' helicase, an exonuclease activity and loads RecA onto ssDNA, RecD has a fast 5'-3' helicase activity, while RecC stimulates the ATPase and processivity of the RecB helicase and contributes to recognition of the Chi site.</text>
</comment>
<dbReference type="GO" id="GO:0008854">
    <property type="term" value="F:exodeoxyribonuclease V activity"/>
    <property type="evidence" value="ECO:0007669"/>
    <property type="project" value="InterPro"/>
</dbReference>
<dbReference type="Proteomes" id="UP000198672">
    <property type="component" value="Unassembled WGS sequence"/>
</dbReference>
<evidence type="ECO:0000256" key="8">
    <source>
        <dbReference type="ARBA" id="ARBA00023125"/>
    </source>
</evidence>
<dbReference type="InterPro" id="IPR050534">
    <property type="entry name" value="Coronavir_polyprotein_1ab"/>
</dbReference>
<protein>
    <recommendedName>
        <fullName evidence="11">RecBCD enzyme subunit RecD</fullName>
        <ecNumber evidence="11">5.6.2.3</ecNumber>
    </recommendedName>
    <alternativeName>
        <fullName evidence="11">DNA 5'-3' helicase subunit RecD</fullName>
    </alternativeName>
    <alternativeName>
        <fullName evidence="11">Exonuclease V subunit RecD</fullName>
        <shortName evidence="11">ExoV subunit RecD</shortName>
    </alternativeName>
    <alternativeName>
        <fullName evidence="11">Helicase/nuclease RecBCD subunit RecD</fullName>
    </alternativeName>
</protein>
<dbReference type="NCBIfam" id="TIGR01447">
    <property type="entry name" value="recD"/>
    <property type="match status" value="1"/>
</dbReference>
<dbReference type="PANTHER" id="PTHR43788">
    <property type="entry name" value="DNA2/NAM7 HELICASE FAMILY MEMBER"/>
    <property type="match status" value="1"/>
</dbReference>
<evidence type="ECO:0000259" key="12">
    <source>
        <dbReference type="Pfam" id="PF13538"/>
    </source>
</evidence>
<keyword evidence="2 11" id="KW-0547">Nucleotide-binding</keyword>
<gene>
    <name evidence="11" type="primary">recD</name>
    <name evidence="14" type="ORF">SAMN05421644_1162</name>
</gene>
<evidence type="ECO:0000256" key="5">
    <source>
        <dbReference type="ARBA" id="ARBA00022806"/>
    </source>
</evidence>
<evidence type="ECO:0000256" key="4">
    <source>
        <dbReference type="ARBA" id="ARBA00022801"/>
    </source>
</evidence>
<keyword evidence="5 11" id="KW-0347">Helicase</keyword>
<evidence type="ECO:0000259" key="13">
    <source>
        <dbReference type="Pfam" id="PF21185"/>
    </source>
</evidence>
<feature type="domain" description="UvrD-like helicase C-terminal" evidence="12">
    <location>
        <begin position="628"/>
        <end position="670"/>
    </location>
</feature>
<organism evidence="14 15">
    <name type="scientific">Allochromatium warmingii</name>
    <name type="common">Chromatium warmingii</name>
    <dbReference type="NCBI Taxonomy" id="61595"/>
    <lineage>
        <taxon>Bacteria</taxon>
        <taxon>Pseudomonadati</taxon>
        <taxon>Pseudomonadota</taxon>
        <taxon>Gammaproteobacteria</taxon>
        <taxon>Chromatiales</taxon>
        <taxon>Chromatiaceae</taxon>
        <taxon>Allochromatium</taxon>
    </lineage>
</organism>
<feature type="domain" description="RecBCD enzyme subunit RecD N-terminal" evidence="13">
    <location>
        <begin position="17"/>
        <end position="142"/>
    </location>
</feature>
<dbReference type="InterPro" id="IPR049550">
    <property type="entry name" value="RecD_N"/>
</dbReference>
<dbReference type="RefSeq" id="WP_091333266.1">
    <property type="nucleotide sequence ID" value="NZ_FNOW01000016.1"/>
</dbReference>
<dbReference type="EC" id="5.6.2.3" evidence="11"/>
<evidence type="ECO:0000256" key="11">
    <source>
        <dbReference type="HAMAP-Rule" id="MF_01487"/>
    </source>
</evidence>
<dbReference type="AlphaFoldDB" id="A0A1H3F217"/>
<dbReference type="InterPro" id="IPR027417">
    <property type="entry name" value="P-loop_NTPase"/>
</dbReference>
<evidence type="ECO:0000256" key="7">
    <source>
        <dbReference type="ARBA" id="ARBA00022840"/>
    </source>
</evidence>
<evidence type="ECO:0000313" key="15">
    <source>
        <dbReference type="Proteomes" id="UP000198672"/>
    </source>
</evidence>
<accession>A0A1H3F217</accession>
<sequence>MDTAANLLSQLQNWVAAGALRPLDLALTRLIHDQTPEHDAAVLLAVALTSERNQHGHVCLDLAAALAHPHTLLRARHAPHADLTDVAAGAVGDALAAQLATLTLAAWIERLAASGAIADQLHRNSTAPNATDSATPLVLAGTAERPLLYLRRYWTYEQQIRQGIAARLRTPLAVPEATTRRLLDALFVAERSDPPWQRIACALAARSAFAIITGGPGTGKTTTVVRLLALLQSLALESGGAAWRIRLAAPTGKAAARLTDSIAAQVAGLPFAHLPGGEAILRAAIPTTATTLHRLLGPLPDSRHFRYCAKQPLPADIVVVDEASMIDVEMMAALLAALSPEARLILLGDQDQLASVEAGAVLGDLCQRARAAHYTPETSAWLARVSGAHLPDAFLDPAGQPLDQAITMLRHSYRFHAEGGIGALAELVNTQRLWQQPVRHPLGALKTLFAQQAQATDTSLGRLQQIVLRDATDPQLDQLARAGYAAPDGYLAVLHAQRPADDAPAEAFDAWARAVLEAQSRFQLLTPLRRGLWGVEGLNQRIQRLLSQGAGAPLADTRGQPWFEGRPVLVTRNDRDLNLMNGDIGLTLRVPERFDTAARAFLLRVAFPAGNGAIRWLLPSRLQAVETVFALTVHKSQGSEFAHTALVLPDTANPVLTRELLYTAITRSKSMFTLLYSRESVVREALEQQVERVTGLGMFA</sequence>
<evidence type="ECO:0000256" key="6">
    <source>
        <dbReference type="ARBA" id="ARBA00022839"/>
    </source>
</evidence>
<dbReference type="InterPro" id="IPR041851">
    <property type="entry name" value="RecD_N_sf"/>
</dbReference>
<keyword evidence="10 11" id="KW-0413">Isomerase</keyword>
<keyword evidence="7 11" id="KW-0067">ATP-binding</keyword>
<dbReference type="STRING" id="61595.SAMN05421644_1162"/>
<dbReference type="GO" id="GO:0016887">
    <property type="term" value="F:ATP hydrolysis activity"/>
    <property type="evidence" value="ECO:0007669"/>
    <property type="project" value="RHEA"/>
</dbReference>
<keyword evidence="3 11" id="KW-0227">DNA damage</keyword>
<dbReference type="GO" id="GO:0009338">
    <property type="term" value="C:exodeoxyribonuclease V complex"/>
    <property type="evidence" value="ECO:0007669"/>
    <property type="project" value="InterPro"/>
</dbReference>
<dbReference type="GO" id="GO:0005524">
    <property type="term" value="F:ATP binding"/>
    <property type="evidence" value="ECO:0007669"/>
    <property type="project" value="UniProtKB-UniRule"/>
</dbReference>
<comment type="function">
    <text evidence="11">A helicase/nuclease that prepares dsDNA breaks (DSB) for recombinational DNA repair. Binds to DSBs and unwinds DNA via a highly rapid and processive ATP-dependent bidirectional helicase activity. Unwinds dsDNA until it encounters a Chi (crossover hotspot instigator) sequence from the 3' direction. Cuts ssDNA a few nucleotides 3' to the Chi site. The properties and activities of the enzyme are changed at Chi. The Chi-altered holoenzyme produces a long 3'-ssDNA overhang and facilitates RecA-binding to the ssDNA for homologous DNA recombination and repair. Holoenzyme degrades any linearized DNA that is unable to undergo homologous recombination. In the holoenzyme this subunit has ssDNA-dependent ATPase and 5'-3' helicase activity. When added to pre-assembled RecBC greatly stimulates nuclease activity and augments holoenzyme processivity. Negatively regulates the RecA-loading ability of RecBCD.</text>
</comment>
<dbReference type="Pfam" id="PF13245">
    <property type="entry name" value="AAA_19"/>
    <property type="match status" value="1"/>
</dbReference>
<keyword evidence="6 11" id="KW-0269">Exonuclease</keyword>
<name>A0A1H3F217_ALLWA</name>
<keyword evidence="8 11" id="KW-0238">DNA-binding</keyword>
<dbReference type="InterPro" id="IPR027785">
    <property type="entry name" value="UvrD-like_helicase_C"/>
</dbReference>
<dbReference type="GO" id="GO:0003677">
    <property type="term" value="F:DNA binding"/>
    <property type="evidence" value="ECO:0007669"/>
    <property type="project" value="UniProtKB-UniRule"/>
</dbReference>
<dbReference type="SUPFAM" id="SSF52540">
    <property type="entry name" value="P-loop containing nucleoside triphosphate hydrolases"/>
    <property type="match status" value="2"/>
</dbReference>
<dbReference type="InterPro" id="IPR006344">
    <property type="entry name" value="RecD"/>
</dbReference>
<dbReference type="HAMAP" id="MF_01487">
    <property type="entry name" value="RecD"/>
    <property type="match status" value="1"/>
</dbReference>
<comment type="catalytic activity">
    <reaction evidence="11">
        <text>ATP + H2O = ADP + phosphate + H(+)</text>
        <dbReference type="Rhea" id="RHEA:13065"/>
        <dbReference type="ChEBI" id="CHEBI:15377"/>
        <dbReference type="ChEBI" id="CHEBI:15378"/>
        <dbReference type="ChEBI" id="CHEBI:30616"/>
        <dbReference type="ChEBI" id="CHEBI:43474"/>
        <dbReference type="ChEBI" id="CHEBI:456216"/>
        <dbReference type="EC" id="5.6.2.3"/>
    </reaction>
</comment>
<dbReference type="EMBL" id="FNOW01000016">
    <property type="protein sequence ID" value="SDX85041.1"/>
    <property type="molecule type" value="Genomic_DNA"/>
</dbReference>
<comment type="subunit">
    <text evidence="11">Heterotrimer of RecB, RecC and RecD. All subunits contribute to DNA-binding.</text>
</comment>
<evidence type="ECO:0000256" key="2">
    <source>
        <dbReference type="ARBA" id="ARBA00022741"/>
    </source>
</evidence>
<keyword evidence="1 11" id="KW-0540">Nuclease</keyword>
<evidence type="ECO:0000256" key="1">
    <source>
        <dbReference type="ARBA" id="ARBA00022722"/>
    </source>
</evidence>
<keyword evidence="4 11" id="KW-0378">Hydrolase</keyword>
<dbReference type="CDD" id="cd17933">
    <property type="entry name" value="DEXSc_RecD-like"/>
    <property type="match status" value="1"/>
</dbReference>
<dbReference type="PANTHER" id="PTHR43788:SF6">
    <property type="entry name" value="DNA HELICASE B"/>
    <property type="match status" value="1"/>
</dbReference>
<dbReference type="Gene3D" id="3.40.50.300">
    <property type="entry name" value="P-loop containing nucleotide triphosphate hydrolases"/>
    <property type="match status" value="3"/>
</dbReference>
<evidence type="ECO:0000313" key="14">
    <source>
        <dbReference type="EMBL" id="SDX85041.1"/>
    </source>
</evidence>
<keyword evidence="9 11" id="KW-0234">DNA repair</keyword>
<dbReference type="Pfam" id="PF13538">
    <property type="entry name" value="UvrD_C_2"/>
    <property type="match status" value="1"/>
</dbReference>
<dbReference type="Pfam" id="PF21185">
    <property type="entry name" value="RecD_N"/>
    <property type="match status" value="1"/>
</dbReference>
<dbReference type="GO" id="GO:0017116">
    <property type="term" value="F:single-stranded DNA helicase activity"/>
    <property type="evidence" value="ECO:0007669"/>
    <property type="project" value="TreeGrafter"/>
</dbReference>
<evidence type="ECO:0000256" key="10">
    <source>
        <dbReference type="ARBA" id="ARBA00023235"/>
    </source>
</evidence>
<feature type="binding site" evidence="11">
    <location>
        <begin position="214"/>
        <end position="221"/>
    </location>
    <ligand>
        <name>ATP</name>
        <dbReference type="ChEBI" id="CHEBI:30616"/>
    </ligand>
</feature>
<dbReference type="GO" id="GO:0043139">
    <property type="term" value="F:5'-3' DNA helicase activity"/>
    <property type="evidence" value="ECO:0007669"/>
    <property type="project" value="UniProtKB-UniRule"/>
</dbReference>
<reference evidence="15" key="1">
    <citation type="submission" date="2016-10" db="EMBL/GenBank/DDBJ databases">
        <authorList>
            <person name="Varghese N."/>
            <person name="Submissions S."/>
        </authorList>
    </citation>
    <scope>NUCLEOTIDE SEQUENCE [LARGE SCALE GENOMIC DNA]</scope>
    <source>
        <strain evidence="15">DSM 173</strain>
    </source>
</reference>
<dbReference type="GO" id="GO:0000724">
    <property type="term" value="P:double-strand break repair via homologous recombination"/>
    <property type="evidence" value="ECO:0007669"/>
    <property type="project" value="UniProtKB-UniRule"/>
</dbReference>
<dbReference type="OrthoDB" id="9803432at2"/>
<keyword evidence="15" id="KW-1185">Reference proteome</keyword>
<evidence type="ECO:0000256" key="9">
    <source>
        <dbReference type="ARBA" id="ARBA00023204"/>
    </source>
</evidence>